<dbReference type="Gene3D" id="2.40.10.220">
    <property type="entry name" value="predicted glycosyltransferase like domains"/>
    <property type="match status" value="1"/>
</dbReference>
<evidence type="ECO:0000313" key="2">
    <source>
        <dbReference type="EMBL" id="MBB6218771.1"/>
    </source>
</evidence>
<dbReference type="EMBL" id="JACHEN010000048">
    <property type="protein sequence ID" value="MBB6218771.1"/>
    <property type="molecule type" value="Genomic_DNA"/>
</dbReference>
<keyword evidence="2" id="KW-0282">Flagellum</keyword>
<dbReference type="AlphaFoldDB" id="A0A841KZ50"/>
<keyword evidence="3" id="KW-1185">Reference proteome</keyword>
<feature type="domain" description="PilZ" evidence="1">
    <location>
        <begin position="4"/>
        <end position="109"/>
    </location>
</feature>
<dbReference type="Proteomes" id="UP000579281">
    <property type="component" value="Unassembled WGS sequence"/>
</dbReference>
<dbReference type="SUPFAM" id="SSF141371">
    <property type="entry name" value="PilZ domain-like"/>
    <property type="match status" value="1"/>
</dbReference>
<gene>
    <name evidence="2" type="ORF">HNQ80_004946</name>
</gene>
<name>A0A841KZ50_9FIRM</name>
<dbReference type="InterPro" id="IPR009875">
    <property type="entry name" value="PilZ_domain"/>
</dbReference>
<keyword evidence="2" id="KW-0966">Cell projection</keyword>
<sequence length="116" mass="13473">MMDERRKNKRLPLRLELNISSLFKQDQLGIANLNENIEVVDISKSGVGFRCKDKLPIDYYFDAKIELTKEKFFYGVLKIVRIEQQEDAYFVGAEFVGLAEILSKTIDAYGQEMDQE</sequence>
<keyword evidence="2" id="KW-0969">Cilium</keyword>
<dbReference type="GO" id="GO:0035438">
    <property type="term" value="F:cyclic-di-GMP binding"/>
    <property type="evidence" value="ECO:0007669"/>
    <property type="project" value="InterPro"/>
</dbReference>
<evidence type="ECO:0000313" key="3">
    <source>
        <dbReference type="Proteomes" id="UP000579281"/>
    </source>
</evidence>
<dbReference type="Pfam" id="PF07238">
    <property type="entry name" value="PilZ"/>
    <property type="match status" value="1"/>
</dbReference>
<comment type="caution">
    <text evidence="2">The sequence shown here is derived from an EMBL/GenBank/DDBJ whole genome shotgun (WGS) entry which is preliminary data.</text>
</comment>
<proteinExistence type="predicted"/>
<protein>
    <submittedName>
        <fullName evidence="2">C-di-GMP-binding flagellar brake protein YcgR</fullName>
    </submittedName>
</protein>
<accession>A0A841KZ50</accession>
<evidence type="ECO:0000259" key="1">
    <source>
        <dbReference type="Pfam" id="PF07238"/>
    </source>
</evidence>
<organism evidence="2 3">
    <name type="scientific">Anaerosolibacter carboniphilus</name>
    <dbReference type="NCBI Taxonomy" id="1417629"/>
    <lineage>
        <taxon>Bacteria</taxon>
        <taxon>Bacillati</taxon>
        <taxon>Bacillota</taxon>
        <taxon>Clostridia</taxon>
        <taxon>Peptostreptococcales</taxon>
        <taxon>Thermotaleaceae</taxon>
        <taxon>Anaerosolibacter</taxon>
    </lineage>
</organism>
<reference evidence="2 3" key="1">
    <citation type="submission" date="2020-08" db="EMBL/GenBank/DDBJ databases">
        <title>Genomic Encyclopedia of Type Strains, Phase IV (KMG-IV): sequencing the most valuable type-strain genomes for metagenomic binning, comparative biology and taxonomic classification.</title>
        <authorList>
            <person name="Goeker M."/>
        </authorList>
    </citation>
    <scope>NUCLEOTIDE SEQUENCE [LARGE SCALE GENOMIC DNA]</scope>
    <source>
        <strain evidence="2 3">DSM 103526</strain>
    </source>
</reference>